<dbReference type="AlphaFoldDB" id="A0A7W4W0F3"/>
<organism evidence="3 4">
    <name type="scientific">Nocardioides soli</name>
    <dbReference type="NCBI Taxonomy" id="1036020"/>
    <lineage>
        <taxon>Bacteria</taxon>
        <taxon>Bacillati</taxon>
        <taxon>Actinomycetota</taxon>
        <taxon>Actinomycetes</taxon>
        <taxon>Propionibacteriales</taxon>
        <taxon>Nocardioidaceae</taxon>
        <taxon>Nocardioides</taxon>
    </lineage>
</organism>
<feature type="signal peptide" evidence="2">
    <location>
        <begin position="1"/>
        <end position="20"/>
    </location>
</feature>
<dbReference type="EMBL" id="JACHWR010000005">
    <property type="protein sequence ID" value="MBB3045176.1"/>
    <property type="molecule type" value="Genomic_DNA"/>
</dbReference>
<evidence type="ECO:0000256" key="1">
    <source>
        <dbReference type="SAM" id="MobiDB-lite"/>
    </source>
</evidence>
<accession>A0A7W4W0F3</accession>
<feature type="compositionally biased region" description="Low complexity" evidence="1">
    <location>
        <begin position="30"/>
        <end position="44"/>
    </location>
</feature>
<feature type="chain" id="PRO_5038907892" evidence="2">
    <location>
        <begin position="21"/>
        <end position="347"/>
    </location>
</feature>
<name>A0A7W4W0F3_9ACTN</name>
<evidence type="ECO:0000313" key="3">
    <source>
        <dbReference type="EMBL" id="MBB3045176.1"/>
    </source>
</evidence>
<keyword evidence="4" id="KW-1185">Reference proteome</keyword>
<feature type="compositionally biased region" description="Polar residues" evidence="1">
    <location>
        <begin position="62"/>
        <end position="76"/>
    </location>
</feature>
<dbReference type="RefSeq" id="WP_183595181.1">
    <property type="nucleotide sequence ID" value="NZ_JACHWR010000005.1"/>
</dbReference>
<feature type="region of interest" description="Disordered" evidence="1">
    <location>
        <begin position="19"/>
        <end position="88"/>
    </location>
</feature>
<keyword evidence="2" id="KW-0732">Signal</keyword>
<evidence type="ECO:0000313" key="4">
    <source>
        <dbReference type="Proteomes" id="UP000589626"/>
    </source>
</evidence>
<reference evidence="3 4" key="1">
    <citation type="submission" date="2020-08" db="EMBL/GenBank/DDBJ databases">
        <title>Sequencing the genomes of 1000 actinobacteria strains.</title>
        <authorList>
            <person name="Klenk H.-P."/>
        </authorList>
    </citation>
    <scope>NUCLEOTIDE SEQUENCE [LARGE SCALE GENOMIC DNA]</scope>
    <source>
        <strain evidence="3 4">DSM 105498</strain>
    </source>
</reference>
<protein>
    <submittedName>
        <fullName evidence="3">Uncharacterized protein</fullName>
    </submittedName>
</protein>
<sequence>MRPRLLACAAIVALAASACGSDDERPEPPTTGSTPSESPGSIEPLDWRPVDGPVDDPVTRNGEWTLTVTGDGSSWELTGPTTGSGGGTAGWRVSDALLDDDWAVVVLQDRAERRAGRATVVDLESGRTFSVDGDTDVPTTSGGTWALGDDRLLHATVDDGAYCLAEVDLESRRSTVAWCAPERHGFSTAHVSEDGDSMMTFDDSRPSCRTVVTVAGGTATPFPGVTACKGWEGVLTDGGAVWSEIPRERRIEEAHFQASIGDEYADLGPGLAGSLVECHGAAYFVRDPQRQGEPAALLRWTPDDGAVVVYESPKGQAFLEPPRCGGDAITVTARSSSGDEQVTADLD</sequence>
<gene>
    <name evidence="3" type="ORF">FHU40_005029</name>
</gene>
<evidence type="ECO:0000256" key="2">
    <source>
        <dbReference type="SAM" id="SignalP"/>
    </source>
</evidence>
<comment type="caution">
    <text evidence="3">The sequence shown here is derived from an EMBL/GenBank/DDBJ whole genome shotgun (WGS) entry which is preliminary data.</text>
</comment>
<proteinExistence type="predicted"/>
<dbReference type="PROSITE" id="PS51257">
    <property type="entry name" value="PROKAR_LIPOPROTEIN"/>
    <property type="match status" value="1"/>
</dbReference>
<dbReference type="Proteomes" id="UP000589626">
    <property type="component" value="Unassembled WGS sequence"/>
</dbReference>